<feature type="coiled-coil region" evidence="1">
    <location>
        <begin position="299"/>
        <end position="344"/>
    </location>
</feature>
<comment type="caution">
    <text evidence="4">The sequence shown here is derived from an EMBL/GenBank/DDBJ whole genome shotgun (WGS) entry which is preliminary data.</text>
</comment>
<evidence type="ECO:0000313" key="5">
    <source>
        <dbReference type="Proteomes" id="UP000485880"/>
    </source>
</evidence>
<organism evidence="4 5">
    <name type="scientific">Methylocella tundrae</name>
    <dbReference type="NCBI Taxonomy" id="227605"/>
    <lineage>
        <taxon>Bacteria</taxon>
        <taxon>Pseudomonadati</taxon>
        <taxon>Pseudomonadota</taxon>
        <taxon>Alphaproteobacteria</taxon>
        <taxon>Hyphomicrobiales</taxon>
        <taxon>Beijerinckiaceae</taxon>
        <taxon>Methylocella</taxon>
    </lineage>
</organism>
<protein>
    <submittedName>
        <fullName evidence="4">Uncharacterized protein</fullName>
    </submittedName>
</protein>
<keyword evidence="3" id="KW-1133">Transmembrane helix</keyword>
<feature type="compositionally biased region" description="Polar residues" evidence="2">
    <location>
        <begin position="424"/>
        <end position="434"/>
    </location>
</feature>
<feature type="region of interest" description="Disordered" evidence="2">
    <location>
        <begin position="402"/>
        <end position="442"/>
    </location>
</feature>
<sequence>MLVALEAKRDVFTPAFVQALGIGGKMDLIVLILFAVAIGAIYLLIIRPLQKRARENTGASPAGSAVLQSGDTKPAGSSAEEFGQNTTLSTTGAAAMEDGADIESLMSAVRDQAVELRCEHAKTVSNLSLSFDVLTNRLATIEPLLAKAMEAAGKSEASVALLTASNDEYRHKLAEAERDLGYYRPLAMKLDDDLRIARNHLTETERKFAALESDYAKTQGAANELFQKMASAELARQRAAEENVALVQRLNEHDFTIQSLLRETAVLKSETVSVASDLERAERESKSVAEKYAVELEGASRAKAALNSLQAEFSQFRKDSAAQIEQIEERERALAEALSIKEKQFYDSEIKQSALNSKVDFLTRTNQRLREDLRSHLDHIGNLEASNRKLLDLLARNSAADEQEVDTRDLATAGRTAPKLRAVSDTQTGASVSTKALPPDRS</sequence>
<keyword evidence="3" id="KW-0472">Membrane</keyword>
<evidence type="ECO:0000256" key="1">
    <source>
        <dbReference type="SAM" id="Coils"/>
    </source>
</evidence>
<evidence type="ECO:0000313" key="4">
    <source>
        <dbReference type="EMBL" id="VTZ52597.1"/>
    </source>
</evidence>
<keyword evidence="1" id="KW-0175">Coiled coil</keyword>
<gene>
    <name evidence="4" type="ORF">MPC4_90072</name>
</gene>
<accession>A0A8B6MC25</accession>
<name>A0A8B6MC25_METTU</name>
<dbReference type="EMBL" id="CABFMQ020000153">
    <property type="protein sequence ID" value="VTZ52597.1"/>
    <property type="molecule type" value="Genomic_DNA"/>
</dbReference>
<dbReference type="Proteomes" id="UP000485880">
    <property type="component" value="Unassembled WGS sequence"/>
</dbReference>
<feature type="region of interest" description="Disordered" evidence="2">
    <location>
        <begin position="57"/>
        <end position="90"/>
    </location>
</feature>
<keyword evidence="3" id="KW-0812">Transmembrane</keyword>
<evidence type="ECO:0000256" key="3">
    <source>
        <dbReference type="SAM" id="Phobius"/>
    </source>
</evidence>
<dbReference type="AlphaFoldDB" id="A0A8B6MC25"/>
<feature type="transmembrane region" description="Helical" evidence="3">
    <location>
        <begin position="28"/>
        <end position="46"/>
    </location>
</feature>
<proteinExistence type="predicted"/>
<evidence type="ECO:0000256" key="2">
    <source>
        <dbReference type="SAM" id="MobiDB-lite"/>
    </source>
</evidence>
<feature type="coiled-coil region" evidence="1">
    <location>
        <begin position="159"/>
        <end position="242"/>
    </location>
</feature>
<reference evidence="4 5" key="1">
    <citation type="submission" date="2019-05" db="EMBL/GenBank/DDBJ databases">
        <authorList>
            <person name="Farhan Ul Haque M."/>
        </authorList>
    </citation>
    <scope>NUCLEOTIDE SEQUENCE [LARGE SCALE GENOMIC DNA]</scope>
    <source>
        <strain evidence="4">2</strain>
    </source>
</reference>
<keyword evidence="5" id="KW-1185">Reference proteome</keyword>